<dbReference type="InterPro" id="IPR011990">
    <property type="entry name" value="TPR-like_helical_dom_sf"/>
</dbReference>
<dbReference type="EMBL" id="JAEPRA010000002">
    <property type="protein sequence ID" value="KAG2188633.1"/>
    <property type="molecule type" value="Genomic_DNA"/>
</dbReference>
<sequence length="406" mass="44770">MDIDDTYSDVQVRATRIYARPAYVGSASPKSLNVSALPQKSPSTDRITNKTSAYHIDVDFKIDTTARSLHKYDSPSNEKGSPSTPSYDFSIETSMLSPNWLDSKSLFSPSPSLPSPSSPSIPTPIEMDPISPSPTRAIASNNLSVSPAVLVRSISSQTSNSAPNYGRSSMEKRWAEKQPVQMVPRERANQGIPNAHMIATSIPPSSKSTPTNRQDPKRPNAQNNKQVMQVSEAEAHVQKGIRYHEGGQLEKATQHFRAAADRDSPMGMFLYGISLRHGWGCRANTQLAFQYLQKAAEHAVDDLNNLSTVSMSAAKGELVMAIYELGVSFRHGWGVQKDKKAACYYFKIAAELGDPDAQNDLAHCYYHGQGVKRDVYQAAKYYRLAAAQGQGIMGNSWIFKKKYDQK</sequence>
<proteinExistence type="predicted"/>
<keyword evidence="3" id="KW-1185">Reference proteome</keyword>
<name>A0A8H7UQU0_9FUNG</name>
<feature type="region of interest" description="Disordered" evidence="1">
    <location>
        <begin position="70"/>
        <end position="89"/>
    </location>
</feature>
<dbReference type="OrthoDB" id="2148946at2759"/>
<comment type="caution">
    <text evidence="2">The sequence shown here is derived from an EMBL/GenBank/DDBJ whole genome shotgun (WGS) entry which is preliminary data.</text>
</comment>
<feature type="region of interest" description="Disordered" evidence="1">
    <location>
        <begin position="30"/>
        <end position="49"/>
    </location>
</feature>
<gene>
    <name evidence="2" type="ORF">INT44_001388</name>
</gene>
<dbReference type="SMART" id="SM00671">
    <property type="entry name" value="SEL1"/>
    <property type="match status" value="4"/>
</dbReference>
<evidence type="ECO:0000256" key="1">
    <source>
        <dbReference type="SAM" id="MobiDB-lite"/>
    </source>
</evidence>
<dbReference type="Proteomes" id="UP000612746">
    <property type="component" value="Unassembled WGS sequence"/>
</dbReference>
<dbReference type="InterPro" id="IPR006597">
    <property type="entry name" value="Sel1-like"/>
</dbReference>
<dbReference type="SUPFAM" id="SSF81901">
    <property type="entry name" value="HCP-like"/>
    <property type="match status" value="1"/>
</dbReference>
<dbReference type="GO" id="GO:0032153">
    <property type="term" value="C:cell division site"/>
    <property type="evidence" value="ECO:0007669"/>
    <property type="project" value="TreeGrafter"/>
</dbReference>
<feature type="compositionally biased region" description="Polar residues" evidence="1">
    <location>
        <begin position="74"/>
        <end position="89"/>
    </location>
</feature>
<feature type="region of interest" description="Disordered" evidence="1">
    <location>
        <begin position="197"/>
        <end position="226"/>
    </location>
</feature>
<dbReference type="PANTHER" id="PTHR43628:SF1">
    <property type="entry name" value="CHITIN SYNTHASE REGULATORY FACTOR 2-RELATED"/>
    <property type="match status" value="1"/>
</dbReference>
<evidence type="ECO:0008006" key="4">
    <source>
        <dbReference type="Google" id="ProtNLM"/>
    </source>
</evidence>
<evidence type="ECO:0000313" key="3">
    <source>
        <dbReference type="Proteomes" id="UP000612746"/>
    </source>
</evidence>
<reference evidence="2" key="1">
    <citation type="submission" date="2020-12" db="EMBL/GenBank/DDBJ databases">
        <title>Metabolic potential, ecology and presence of endohyphal bacteria is reflected in genomic diversity of Mucoromycotina.</title>
        <authorList>
            <person name="Muszewska A."/>
            <person name="Okrasinska A."/>
            <person name="Steczkiewicz K."/>
            <person name="Drgas O."/>
            <person name="Orlowska M."/>
            <person name="Perlinska-Lenart U."/>
            <person name="Aleksandrzak-Piekarczyk T."/>
            <person name="Szatraj K."/>
            <person name="Zielenkiewicz U."/>
            <person name="Pilsyk S."/>
            <person name="Malc E."/>
            <person name="Mieczkowski P."/>
            <person name="Kruszewska J.S."/>
            <person name="Biernat P."/>
            <person name="Pawlowska J."/>
        </authorList>
    </citation>
    <scope>NUCLEOTIDE SEQUENCE</scope>
    <source>
        <strain evidence="2">WA0000051536</strain>
    </source>
</reference>
<protein>
    <recommendedName>
        <fullName evidence="4">HCP-like protein</fullName>
    </recommendedName>
</protein>
<accession>A0A8H7UQU0</accession>
<dbReference type="Pfam" id="PF08238">
    <property type="entry name" value="Sel1"/>
    <property type="match status" value="3"/>
</dbReference>
<dbReference type="PANTHER" id="PTHR43628">
    <property type="entry name" value="ACTIVATOR OF C KINASE PROTEIN 1-RELATED"/>
    <property type="match status" value="1"/>
</dbReference>
<evidence type="ECO:0000313" key="2">
    <source>
        <dbReference type="EMBL" id="KAG2188633.1"/>
    </source>
</evidence>
<dbReference type="InterPro" id="IPR052945">
    <property type="entry name" value="Mitotic_Regulator"/>
</dbReference>
<feature type="region of interest" description="Disordered" evidence="1">
    <location>
        <begin position="107"/>
        <end position="138"/>
    </location>
</feature>
<feature type="compositionally biased region" description="Low complexity" evidence="1">
    <location>
        <begin position="200"/>
        <end position="211"/>
    </location>
</feature>
<dbReference type="GO" id="GO:0010972">
    <property type="term" value="P:negative regulation of G2/M transition of mitotic cell cycle"/>
    <property type="evidence" value="ECO:0007669"/>
    <property type="project" value="TreeGrafter"/>
</dbReference>
<dbReference type="AlphaFoldDB" id="A0A8H7UQU0"/>
<organism evidence="2 3">
    <name type="scientific">Umbelopsis vinacea</name>
    <dbReference type="NCBI Taxonomy" id="44442"/>
    <lineage>
        <taxon>Eukaryota</taxon>
        <taxon>Fungi</taxon>
        <taxon>Fungi incertae sedis</taxon>
        <taxon>Mucoromycota</taxon>
        <taxon>Mucoromycotina</taxon>
        <taxon>Umbelopsidomycetes</taxon>
        <taxon>Umbelopsidales</taxon>
        <taxon>Umbelopsidaceae</taxon>
        <taxon>Umbelopsis</taxon>
    </lineage>
</organism>
<feature type="compositionally biased region" description="Pro residues" evidence="1">
    <location>
        <begin position="111"/>
        <end position="122"/>
    </location>
</feature>
<dbReference type="Gene3D" id="1.25.40.10">
    <property type="entry name" value="Tetratricopeptide repeat domain"/>
    <property type="match status" value="1"/>
</dbReference>